<proteinExistence type="predicted"/>
<dbReference type="PANTHER" id="PTHR34220:SF7">
    <property type="entry name" value="SENSOR HISTIDINE KINASE YPDA"/>
    <property type="match status" value="1"/>
</dbReference>
<dbReference type="Gene3D" id="6.10.340.10">
    <property type="match status" value="1"/>
</dbReference>
<dbReference type="Gene3D" id="3.30.565.10">
    <property type="entry name" value="Histidine kinase-like ATPase, C-terminal domain"/>
    <property type="match status" value="1"/>
</dbReference>
<feature type="domain" description="Signal transduction histidine kinase internal region" evidence="2">
    <location>
        <begin position="396"/>
        <end position="473"/>
    </location>
</feature>
<keyword evidence="3" id="KW-0808">Transferase</keyword>
<dbReference type="GO" id="GO:0016020">
    <property type="term" value="C:membrane"/>
    <property type="evidence" value="ECO:0007669"/>
    <property type="project" value="InterPro"/>
</dbReference>
<dbReference type="PANTHER" id="PTHR34220">
    <property type="entry name" value="SENSOR HISTIDINE KINASE YPDA"/>
    <property type="match status" value="1"/>
</dbReference>
<sequence>MKYVVPFHLKSIQTKLFCTYSLLIVSVFMIAAITFYIFMARQISLNASETIYQSANNISVGLDALLQEMDNTVVKIIFSDNIKKLFFNEPDPTSEISMFANQRELNSHIFSIMGPLQSDWQINIMNMKGRIWGTGDYSINTFLPLYKMEALDWIRSTNELDGRKWISTPRKDDWFPGDRTVISVSRRFPWDLGSSRYAIVEVQTDYQRLTAAINKRITPSSGVSETRSYMVFDRNGTLVYPLGADSTAAKLYWSRVQANATPSGKLELMRAGGNEIVSFTRSDYTGWTVAVSQSERVLLVPLVRFRNQMLIGAFGLLIVTLLVSFYVAKSLTAPIKQMHKLFRSLSLNTLLPASQQQINAELNELEMLSTAFKQMCLRLELSLEETLLSRSKEIQARMAALQSQMNPHFLYNTITVISVMAEEAGHHEIVRTCKLLSKMLRYILDHDKPATTIGMELDYTIDYLQLMQIRYEGMLYYEIDIHPDMRHIVIPAMTVQPIVENFFKHGLHVPPPWRISILGQMDDTRWSIQIADNGTGFSPEMIEKFPEWATRIDQERDFQRNPSKGIGMVNIDERLRMVYGNGAEFRISNNREGGAHISLGGHVKPASNLEVAPLYGTR</sequence>
<dbReference type="InterPro" id="IPR050640">
    <property type="entry name" value="Bact_2-comp_sensor_kinase"/>
</dbReference>
<evidence type="ECO:0000313" key="3">
    <source>
        <dbReference type="EMBL" id="TDF95106.1"/>
    </source>
</evidence>
<comment type="caution">
    <text evidence="3">The sequence shown here is derived from an EMBL/GenBank/DDBJ whole genome shotgun (WGS) entry which is preliminary data.</text>
</comment>
<accession>A0A4R5KI95</accession>
<feature type="transmembrane region" description="Helical" evidence="1">
    <location>
        <begin position="309"/>
        <end position="328"/>
    </location>
</feature>
<dbReference type="SUPFAM" id="SSF55874">
    <property type="entry name" value="ATPase domain of HSP90 chaperone/DNA topoisomerase II/histidine kinase"/>
    <property type="match status" value="1"/>
</dbReference>
<dbReference type="EMBL" id="SMRT01000011">
    <property type="protein sequence ID" value="TDF95106.1"/>
    <property type="molecule type" value="Genomic_DNA"/>
</dbReference>
<gene>
    <name evidence="3" type="ORF">E1757_21460</name>
</gene>
<keyword evidence="3" id="KW-0418">Kinase</keyword>
<dbReference type="CDD" id="cd18774">
    <property type="entry name" value="PDC2_HK_sensor"/>
    <property type="match status" value="1"/>
</dbReference>
<dbReference type="Proteomes" id="UP000295636">
    <property type="component" value="Unassembled WGS sequence"/>
</dbReference>
<dbReference type="OrthoDB" id="370211at2"/>
<dbReference type="AlphaFoldDB" id="A0A4R5KI95"/>
<protein>
    <submittedName>
        <fullName evidence="3">Sensor histidine kinase</fullName>
    </submittedName>
</protein>
<feature type="transmembrane region" description="Helical" evidence="1">
    <location>
        <begin position="20"/>
        <end position="39"/>
    </location>
</feature>
<name>A0A4R5KI95_9BACL</name>
<dbReference type="InterPro" id="IPR036890">
    <property type="entry name" value="HATPase_C_sf"/>
</dbReference>
<keyword evidence="1" id="KW-1133">Transmembrane helix</keyword>
<evidence type="ECO:0000259" key="2">
    <source>
        <dbReference type="Pfam" id="PF06580"/>
    </source>
</evidence>
<dbReference type="RefSeq" id="WP_133231937.1">
    <property type="nucleotide sequence ID" value="NZ_SMRT01000011.1"/>
</dbReference>
<organism evidence="3 4">
    <name type="scientific">Paenibacillus piri</name>
    <dbReference type="NCBI Taxonomy" id="2547395"/>
    <lineage>
        <taxon>Bacteria</taxon>
        <taxon>Bacillati</taxon>
        <taxon>Bacillota</taxon>
        <taxon>Bacilli</taxon>
        <taxon>Bacillales</taxon>
        <taxon>Paenibacillaceae</taxon>
        <taxon>Paenibacillus</taxon>
    </lineage>
</organism>
<evidence type="ECO:0000256" key="1">
    <source>
        <dbReference type="SAM" id="Phobius"/>
    </source>
</evidence>
<keyword evidence="1" id="KW-0472">Membrane</keyword>
<reference evidence="3 4" key="1">
    <citation type="submission" date="2019-03" db="EMBL/GenBank/DDBJ databases">
        <title>This is whole genome sequence of Paenibacillus sp MS74 strain.</title>
        <authorList>
            <person name="Trinh H.N."/>
        </authorList>
    </citation>
    <scope>NUCLEOTIDE SEQUENCE [LARGE SCALE GENOMIC DNA]</scope>
    <source>
        <strain evidence="3 4">MS74</strain>
    </source>
</reference>
<keyword evidence="4" id="KW-1185">Reference proteome</keyword>
<evidence type="ECO:0000313" key="4">
    <source>
        <dbReference type="Proteomes" id="UP000295636"/>
    </source>
</evidence>
<dbReference type="Pfam" id="PF06580">
    <property type="entry name" value="His_kinase"/>
    <property type="match status" value="1"/>
</dbReference>
<keyword evidence="1" id="KW-0812">Transmembrane</keyword>
<dbReference type="GO" id="GO:0000155">
    <property type="term" value="F:phosphorelay sensor kinase activity"/>
    <property type="evidence" value="ECO:0007669"/>
    <property type="project" value="InterPro"/>
</dbReference>
<dbReference type="InterPro" id="IPR010559">
    <property type="entry name" value="Sig_transdc_His_kin_internal"/>
</dbReference>